<dbReference type="Proteomes" id="UP000315295">
    <property type="component" value="Unassembled WGS sequence"/>
</dbReference>
<sequence length="119" mass="12430">MAFHVACPITCRRICDCALGFPRTLTTGNAKASFLEDVLRVHDFPIDPSGIRARDDGKTVQVAVPKVAQPPPPLPQPVMSSAVGESYAAAVVDDESAVAVSSQAKRAALQRKAAADMGG</sequence>
<gene>
    <name evidence="1" type="ORF">C1H46_042884</name>
</gene>
<dbReference type="EMBL" id="VIEB01001526">
    <property type="protein sequence ID" value="TQD71582.1"/>
    <property type="molecule type" value="Genomic_DNA"/>
</dbReference>
<accession>A0A540KCC2</accession>
<evidence type="ECO:0000313" key="1">
    <source>
        <dbReference type="EMBL" id="TQD71582.1"/>
    </source>
</evidence>
<comment type="caution">
    <text evidence="1">The sequence shown here is derived from an EMBL/GenBank/DDBJ whole genome shotgun (WGS) entry which is preliminary data.</text>
</comment>
<reference evidence="1 2" key="1">
    <citation type="journal article" date="2019" name="G3 (Bethesda)">
        <title>Sequencing of a Wild Apple (Malus baccata) Genome Unravels the Differences Between Cultivated and Wild Apple Species Regarding Disease Resistance and Cold Tolerance.</title>
        <authorList>
            <person name="Chen X."/>
        </authorList>
    </citation>
    <scope>NUCLEOTIDE SEQUENCE [LARGE SCALE GENOMIC DNA]</scope>
    <source>
        <strain evidence="2">cv. Shandingzi</strain>
        <tissue evidence="1">Leaves</tissue>
    </source>
</reference>
<dbReference type="AlphaFoldDB" id="A0A540KCC2"/>
<name>A0A540KCC2_MALBA</name>
<keyword evidence="2" id="KW-1185">Reference proteome</keyword>
<proteinExistence type="predicted"/>
<protein>
    <submittedName>
        <fullName evidence="1">Uncharacterized protein</fullName>
    </submittedName>
</protein>
<dbReference type="STRING" id="106549.A0A540KCC2"/>
<evidence type="ECO:0000313" key="2">
    <source>
        <dbReference type="Proteomes" id="UP000315295"/>
    </source>
</evidence>
<organism evidence="1 2">
    <name type="scientific">Malus baccata</name>
    <name type="common">Siberian crab apple</name>
    <name type="synonym">Pyrus baccata</name>
    <dbReference type="NCBI Taxonomy" id="106549"/>
    <lineage>
        <taxon>Eukaryota</taxon>
        <taxon>Viridiplantae</taxon>
        <taxon>Streptophyta</taxon>
        <taxon>Embryophyta</taxon>
        <taxon>Tracheophyta</taxon>
        <taxon>Spermatophyta</taxon>
        <taxon>Magnoliopsida</taxon>
        <taxon>eudicotyledons</taxon>
        <taxon>Gunneridae</taxon>
        <taxon>Pentapetalae</taxon>
        <taxon>rosids</taxon>
        <taxon>fabids</taxon>
        <taxon>Rosales</taxon>
        <taxon>Rosaceae</taxon>
        <taxon>Amygdaloideae</taxon>
        <taxon>Maleae</taxon>
        <taxon>Malus</taxon>
    </lineage>
</organism>